<dbReference type="EMBL" id="GGEC01002069">
    <property type="protein sequence ID" value="MBW82552.1"/>
    <property type="molecule type" value="Transcribed_RNA"/>
</dbReference>
<evidence type="ECO:0000313" key="1">
    <source>
        <dbReference type="EMBL" id="MBW82552.1"/>
    </source>
</evidence>
<accession>A0A2P2IMV4</accession>
<organism evidence="1">
    <name type="scientific">Rhizophora mucronata</name>
    <name type="common">Asiatic mangrove</name>
    <dbReference type="NCBI Taxonomy" id="61149"/>
    <lineage>
        <taxon>Eukaryota</taxon>
        <taxon>Viridiplantae</taxon>
        <taxon>Streptophyta</taxon>
        <taxon>Embryophyta</taxon>
        <taxon>Tracheophyta</taxon>
        <taxon>Spermatophyta</taxon>
        <taxon>Magnoliopsida</taxon>
        <taxon>eudicotyledons</taxon>
        <taxon>Gunneridae</taxon>
        <taxon>Pentapetalae</taxon>
        <taxon>rosids</taxon>
        <taxon>fabids</taxon>
        <taxon>Malpighiales</taxon>
        <taxon>Rhizophoraceae</taxon>
        <taxon>Rhizophora</taxon>
    </lineage>
</organism>
<name>A0A2P2IMV4_RHIMU</name>
<protein>
    <submittedName>
        <fullName evidence="1">Uncharacterized protein</fullName>
    </submittedName>
</protein>
<reference evidence="1" key="1">
    <citation type="submission" date="2018-02" db="EMBL/GenBank/DDBJ databases">
        <title>Rhizophora mucronata_Transcriptome.</title>
        <authorList>
            <person name="Meera S.P."/>
            <person name="Sreeshan A."/>
            <person name="Augustine A."/>
        </authorList>
    </citation>
    <scope>NUCLEOTIDE SEQUENCE</scope>
    <source>
        <tissue evidence="1">Leaf</tissue>
    </source>
</reference>
<dbReference type="AlphaFoldDB" id="A0A2P2IMV4"/>
<sequence>MKDLHPVYQLSVCPLLFFSRC</sequence>
<proteinExistence type="predicted"/>